<dbReference type="EMBL" id="AE013598">
    <property type="protein sequence ID" value="AAW74667.1"/>
    <property type="molecule type" value="Genomic_DNA"/>
</dbReference>
<proteinExistence type="predicted"/>
<dbReference type="CDD" id="cd12797">
    <property type="entry name" value="M23_peptidase"/>
    <property type="match status" value="1"/>
</dbReference>
<organism evidence="3 4">
    <name type="scientific">Xanthomonas oryzae pv. oryzae (strain KACC10331 / KXO85)</name>
    <dbReference type="NCBI Taxonomy" id="291331"/>
    <lineage>
        <taxon>Bacteria</taxon>
        <taxon>Pseudomonadati</taxon>
        <taxon>Pseudomonadota</taxon>
        <taxon>Gammaproteobacteria</taxon>
        <taxon>Lysobacterales</taxon>
        <taxon>Lysobacteraceae</taxon>
        <taxon>Xanthomonas</taxon>
    </lineage>
</organism>
<keyword evidence="4" id="KW-1185">Reference proteome</keyword>
<name>Q5H304_XANOR</name>
<dbReference type="InterPro" id="IPR011055">
    <property type="entry name" value="Dup_hybrid_motif"/>
</dbReference>
<keyword evidence="1" id="KW-0472">Membrane</keyword>
<dbReference type="PANTHER" id="PTHR21666:SF268">
    <property type="entry name" value="PEPTIDASE M23 DOMAIN-CONTAINING PROTEIN"/>
    <property type="match status" value="1"/>
</dbReference>
<dbReference type="HOGENOM" id="CLU_101406_1_0_6"/>
<dbReference type="Pfam" id="PF01551">
    <property type="entry name" value="Peptidase_M23"/>
    <property type="match status" value="1"/>
</dbReference>
<dbReference type="Gene3D" id="2.70.70.10">
    <property type="entry name" value="Glucose Permease (Domain IIA)"/>
    <property type="match status" value="1"/>
</dbReference>
<dbReference type="GO" id="GO:0004222">
    <property type="term" value="F:metalloendopeptidase activity"/>
    <property type="evidence" value="ECO:0007669"/>
    <property type="project" value="TreeGrafter"/>
</dbReference>
<accession>Q5H304</accession>
<dbReference type="SUPFAM" id="SSF51261">
    <property type="entry name" value="Duplicated hybrid motif"/>
    <property type="match status" value="1"/>
</dbReference>
<reference evidence="3 4" key="1">
    <citation type="journal article" date="2005" name="Nucleic Acids Res.">
        <title>The genome sequence of Xanthomonas oryzae pathovar oryzae KACC10331, the bacterial blight pathogen of rice.</title>
        <authorList>
            <person name="Lee B.M."/>
            <person name="Park Y.J."/>
            <person name="Park D.S."/>
            <person name="Kang H.W."/>
            <person name="Kim J.G."/>
            <person name="Song E.S."/>
            <person name="Park I.C."/>
            <person name="Yoon U.H."/>
            <person name="Hahn J.H."/>
            <person name="Koo B.S."/>
            <person name="Lee G.B."/>
            <person name="Kim H."/>
            <person name="Park H.S."/>
            <person name="Yoon K.O."/>
            <person name="Kim J.H."/>
            <person name="Jung C.H."/>
            <person name="Koh N.H."/>
            <person name="Seo J.S."/>
            <person name="Go S.J."/>
        </authorList>
    </citation>
    <scope>NUCLEOTIDE SEQUENCE [LARGE SCALE GENOMIC DNA]</scope>
    <source>
        <strain evidence="4">KACC10331 / KXO85</strain>
    </source>
</reference>
<dbReference type="FunFam" id="2.70.70.10:FF:000039">
    <property type="entry name" value="Membrane-bound metalloendopeptidase"/>
    <property type="match status" value="1"/>
</dbReference>
<dbReference type="PANTHER" id="PTHR21666">
    <property type="entry name" value="PEPTIDASE-RELATED"/>
    <property type="match status" value="1"/>
</dbReference>
<keyword evidence="1" id="KW-0812">Transmembrane</keyword>
<evidence type="ECO:0000256" key="1">
    <source>
        <dbReference type="SAM" id="Phobius"/>
    </source>
</evidence>
<dbReference type="KEGG" id="xoo:XOO1413"/>
<dbReference type="STRING" id="291331.XOO1413"/>
<dbReference type="AlphaFoldDB" id="Q5H304"/>
<gene>
    <name evidence="3" type="primary">NlpD</name>
    <name evidence="3" type="ordered locus">XOO1413</name>
</gene>
<feature type="domain" description="M23ase beta-sheet core" evidence="2">
    <location>
        <begin position="132"/>
        <end position="229"/>
    </location>
</feature>
<evidence type="ECO:0000313" key="4">
    <source>
        <dbReference type="Proteomes" id="UP000006735"/>
    </source>
</evidence>
<dbReference type="Proteomes" id="UP000006735">
    <property type="component" value="Chromosome"/>
</dbReference>
<dbReference type="InterPro" id="IPR050570">
    <property type="entry name" value="Cell_wall_metabolism_enzyme"/>
</dbReference>
<evidence type="ECO:0000259" key="2">
    <source>
        <dbReference type="Pfam" id="PF01551"/>
    </source>
</evidence>
<sequence length="243" mass="26388">MSRRRPAGRLFFRSRSHVQHIPLIDTALPCMLVRPLQVPVTDPPNTPPSSPYASATRSPARRVRSVLVWIALLCALAVAARWAWHLPIAHQLPTSWELSQMPPPAQLHLHVEGVRARQIADTFGAPRGRDRTHAGVDIFAPRGTAVVAATRGVVSAIRDQGLGGKQVWLLGPAMERHYYAQLDDWAAGLAVGDVVEPGTPLGMVGTTGNARGTPPHLHYGVYGRNGVYDPLPLLRKPAPQPES</sequence>
<keyword evidence="1" id="KW-1133">Transmembrane helix</keyword>
<protein>
    <submittedName>
        <fullName evidence="3">Membrane proteins related to metalloendopeptidases</fullName>
    </submittedName>
</protein>
<evidence type="ECO:0000313" key="3">
    <source>
        <dbReference type="EMBL" id="AAW74667.1"/>
    </source>
</evidence>
<dbReference type="InterPro" id="IPR016047">
    <property type="entry name" value="M23ase_b-sheet_dom"/>
</dbReference>
<feature type="transmembrane region" description="Helical" evidence="1">
    <location>
        <begin position="66"/>
        <end position="84"/>
    </location>
</feature>